<reference evidence="1 2" key="1">
    <citation type="submission" date="2019-04" db="EMBL/GenBank/DDBJ databases">
        <authorList>
            <consortium name="DOE Joint Genome Institute"/>
            <person name="Mondo S."/>
            <person name="Kjaerbolling I."/>
            <person name="Vesth T."/>
            <person name="Frisvad J.C."/>
            <person name="Nybo J.L."/>
            <person name="Theobald S."/>
            <person name="Kildgaard S."/>
            <person name="Isbrandt T."/>
            <person name="Kuo A."/>
            <person name="Sato A."/>
            <person name="Lyhne E.K."/>
            <person name="Kogle M.E."/>
            <person name="Wiebenga A."/>
            <person name="Kun R.S."/>
            <person name="Lubbers R.J."/>
            <person name="Makela M.R."/>
            <person name="Barry K."/>
            <person name="Chovatia M."/>
            <person name="Clum A."/>
            <person name="Daum C."/>
            <person name="Haridas S."/>
            <person name="He G."/>
            <person name="LaButti K."/>
            <person name="Lipzen A."/>
            <person name="Riley R."/>
            <person name="Salamov A."/>
            <person name="Simmons B.A."/>
            <person name="Magnuson J.K."/>
            <person name="Henrissat B."/>
            <person name="Mortensen U.H."/>
            <person name="Larsen T.O."/>
            <person name="Devries R.P."/>
            <person name="Grigoriev I.V."/>
            <person name="Machida M."/>
            <person name="Baker S.E."/>
            <person name="Andersen M.R."/>
            <person name="Cantor M.N."/>
            <person name="Hua S.X."/>
        </authorList>
    </citation>
    <scope>NUCLEOTIDE SEQUENCE [LARGE SCALE GENOMIC DNA]</scope>
    <source>
        <strain evidence="1 2">CBS 117616</strain>
    </source>
</reference>
<evidence type="ECO:0000313" key="1">
    <source>
        <dbReference type="EMBL" id="KAE8413542.1"/>
    </source>
</evidence>
<name>A0ABQ6W8V4_9EURO</name>
<dbReference type="InterPro" id="IPR042099">
    <property type="entry name" value="ANL_N_sf"/>
</dbReference>
<accession>A0ABQ6W8V4</accession>
<evidence type="ECO:0008006" key="3">
    <source>
        <dbReference type="Google" id="ProtNLM"/>
    </source>
</evidence>
<dbReference type="Proteomes" id="UP000325395">
    <property type="component" value="Unassembled WGS sequence"/>
</dbReference>
<dbReference type="PANTHER" id="PTHR43845:SF1">
    <property type="entry name" value="BLR5969 PROTEIN"/>
    <property type="match status" value="1"/>
</dbReference>
<dbReference type="Gene3D" id="3.40.50.12780">
    <property type="entry name" value="N-terminal domain of ligase-like"/>
    <property type="match status" value="1"/>
</dbReference>
<dbReference type="EMBL" id="ML735805">
    <property type="protein sequence ID" value="KAE8413542.1"/>
    <property type="molecule type" value="Genomic_DNA"/>
</dbReference>
<sequence>MPPDYYSVSEVLAVARLHPFYSSATYPPTREELSHILAKSKEVATDLELASFPLTWKSELYKQITRLTVDLDPRNGYRRSTYISTTGGGSGRGPPMIFATDSVENHQQRVVFGSMLKICGIIEPGDWVLTMHNAGHLYRALDLMTQVFESAGAAVLCAGPDMDHKDVIETIAAYQVNVISGDAGQLVQLAKSIATLPDEQRASLRVNKLLYTSEAITPAQRSFLASVFGPIALSSVIGSAEAGPWAVSSPEMTVGAADKNYTDFIFDQRLIHLEVFPLSIEELETVDRNQHGYNIDPLSEGEKGLLIQTSLQRLRHPLVRYVCGDVASLHPLPETVQRKLPQETSHHYKVVRIYGRDRRISFDWYGEYFEFHIVQALMRTESWGVLQYQIILRNKEEDASGVATVLEVRILRGTGNGQISEQELTREIRNFFMVFDFNEELFQLIFLSNYSGFVRSTTGRKVINFVNWTGKS</sequence>
<proteinExistence type="predicted"/>
<gene>
    <name evidence="1" type="ORF">BDV36DRAFT_299906</name>
</gene>
<keyword evidence="2" id="KW-1185">Reference proteome</keyword>
<dbReference type="SUPFAM" id="SSF56801">
    <property type="entry name" value="Acetyl-CoA synthetase-like"/>
    <property type="match status" value="1"/>
</dbReference>
<organism evidence="1 2">
    <name type="scientific">Aspergillus pseudocaelatus</name>
    <dbReference type="NCBI Taxonomy" id="1825620"/>
    <lineage>
        <taxon>Eukaryota</taxon>
        <taxon>Fungi</taxon>
        <taxon>Dikarya</taxon>
        <taxon>Ascomycota</taxon>
        <taxon>Pezizomycotina</taxon>
        <taxon>Eurotiomycetes</taxon>
        <taxon>Eurotiomycetidae</taxon>
        <taxon>Eurotiales</taxon>
        <taxon>Aspergillaceae</taxon>
        <taxon>Aspergillus</taxon>
        <taxon>Aspergillus subgen. Circumdati</taxon>
    </lineage>
</organism>
<evidence type="ECO:0000313" key="2">
    <source>
        <dbReference type="Proteomes" id="UP000325395"/>
    </source>
</evidence>
<protein>
    <recommendedName>
        <fullName evidence="3">AMP-dependent synthetase/ligase domain-containing protein</fullName>
    </recommendedName>
</protein>
<dbReference type="PANTHER" id="PTHR43845">
    <property type="entry name" value="BLR5969 PROTEIN"/>
    <property type="match status" value="1"/>
</dbReference>